<evidence type="ECO:0000313" key="2">
    <source>
        <dbReference type="EMBL" id="CBY34899.1"/>
    </source>
</evidence>
<name>E4YHC5_OIKDI</name>
<organism evidence="2">
    <name type="scientific">Oikopleura dioica</name>
    <name type="common">Tunicate</name>
    <dbReference type="NCBI Taxonomy" id="34765"/>
    <lineage>
        <taxon>Eukaryota</taxon>
        <taxon>Metazoa</taxon>
        <taxon>Chordata</taxon>
        <taxon>Tunicata</taxon>
        <taxon>Appendicularia</taxon>
        <taxon>Copelata</taxon>
        <taxon>Oikopleuridae</taxon>
        <taxon>Oikopleura</taxon>
    </lineage>
</organism>
<dbReference type="Proteomes" id="UP000011014">
    <property type="component" value="Unassembled WGS sequence"/>
</dbReference>
<accession>E4YHC5</accession>
<evidence type="ECO:0008006" key="3">
    <source>
        <dbReference type="Google" id="ProtNLM"/>
    </source>
</evidence>
<reference evidence="2" key="1">
    <citation type="journal article" date="2010" name="Science">
        <title>Plasticity of animal genome architecture unmasked by rapid evolution of a pelagic tunicate.</title>
        <authorList>
            <person name="Denoeud F."/>
            <person name="Henriet S."/>
            <person name="Mungpakdee S."/>
            <person name="Aury J.M."/>
            <person name="Da Silva C."/>
            <person name="Brinkmann H."/>
            <person name="Mikhaleva J."/>
            <person name="Olsen L.C."/>
            <person name="Jubin C."/>
            <person name="Canestro C."/>
            <person name="Bouquet J.M."/>
            <person name="Danks G."/>
            <person name="Poulain J."/>
            <person name="Campsteijn C."/>
            <person name="Adamski M."/>
            <person name="Cross I."/>
            <person name="Yadetie F."/>
            <person name="Muffato M."/>
            <person name="Louis A."/>
            <person name="Butcher S."/>
            <person name="Tsagkogeorga G."/>
            <person name="Konrad A."/>
            <person name="Singh S."/>
            <person name="Jensen M.F."/>
            <person name="Cong E.H."/>
            <person name="Eikeseth-Otteraa H."/>
            <person name="Noel B."/>
            <person name="Anthouard V."/>
            <person name="Porcel B.M."/>
            <person name="Kachouri-Lafond R."/>
            <person name="Nishino A."/>
            <person name="Ugolini M."/>
            <person name="Chourrout P."/>
            <person name="Nishida H."/>
            <person name="Aasland R."/>
            <person name="Huzurbazar S."/>
            <person name="Westhof E."/>
            <person name="Delsuc F."/>
            <person name="Lehrach H."/>
            <person name="Reinhardt R."/>
            <person name="Weissenbach J."/>
            <person name="Roy S.W."/>
            <person name="Artiguenave F."/>
            <person name="Postlethwait J.H."/>
            <person name="Manak J.R."/>
            <person name="Thompson E.M."/>
            <person name="Jaillon O."/>
            <person name="Du Pasquier L."/>
            <person name="Boudinot P."/>
            <person name="Liberles D.A."/>
            <person name="Volff J.N."/>
            <person name="Philippe H."/>
            <person name="Lenhard B."/>
            <person name="Roest Crollius H."/>
            <person name="Wincker P."/>
            <person name="Chourrout D."/>
        </authorList>
    </citation>
    <scope>NUCLEOTIDE SEQUENCE [LARGE SCALE GENOMIC DNA]</scope>
</reference>
<feature type="region of interest" description="Disordered" evidence="1">
    <location>
        <begin position="95"/>
        <end position="119"/>
    </location>
</feature>
<sequence>MESVLLDDWSLIWDRTNNWIQLKGINGEFEIESSPVEAVLGPFVVQTGHSLYKLGVPSKNSCDWIVPKDIRDEFSKGFPKEWVVKITALQERRVTRHTPKREGPIREKSSTLSKSSRISEKMEDSLYRGMSDKQKERARKLDRLRALQKRFRKFLNLIFASEALLTPHFVFRVEFPYLFSEFRNNI</sequence>
<evidence type="ECO:0000256" key="1">
    <source>
        <dbReference type="SAM" id="MobiDB-lite"/>
    </source>
</evidence>
<feature type="compositionally biased region" description="Basic and acidic residues" evidence="1">
    <location>
        <begin position="100"/>
        <end position="109"/>
    </location>
</feature>
<dbReference type="EMBL" id="FN654557">
    <property type="protein sequence ID" value="CBY34899.1"/>
    <property type="molecule type" value="Genomic_DNA"/>
</dbReference>
<gene>
    <name evidence="2" type="ORF">GSOID_T00024937001</name>
</gene>
<proteinExistence type="predicted"/>
<protein>
    <recommendedName>
        <fullName evidence="3">SANTA domain-containing protein</fullName>
    </recommendedName>
</protein>
<dbReference type="AlphaFoldDB" id="E4YHC5"/>